<accession>A0ABP8MVM1</accession>
<comment type="caution">
    <text evidence="1">The sequence shown here is derived from an EMBL/GenBank/DDBJ whole genome shotgun (WGS) entry which is preliminary data.</text>
</comment>
<dbReference type="SUPFAM" id="SSF56281">
    <property type="entry name" value="Metallo-hydrolase/oxidoreductase"/>
    <property type="match status" value="1"/>
</dbReference>
<dbReference type="EMBL" id="BAABEZ010000022">
    <property type="protein sequence ID" value="GAA4455596.1"/>
    <property type="molecule type" value="Genomic_DNA"/>
</dbReference>
<dbReference type="NCBIfam" id="TIGR04122">
    <property type="entry name" value="Xnuc_lig_assoc"/>
    <property type="match status" value="1"/>
</dbReference>
<organism evidence="1 2">
    <name type="scientific">Rurimicrobium arvi</name>
    <dbReference type="NCBI Taxonomy" id="2049916"/>
    <lineage>
        <taxon>Bacteria</taxon>
        <taxon>Pseudomonadati</taxon>
        <taxon>Bacteroidota</taxon>
        <taxon>Chitinophagia</taxon>
        <taxon>Chitinophagales</taxon>
        <taxon>Chitinophagaceae</taxon>
        <taxon>Rurimicrobium</taxon>
    </lineage>
</organism>
<dbReference type="PANTHER" id="PTHR11203:SF49">
    <property type="entry name" value="BLL1145 PROTEIN"/>
    <property type="match status" value="1"/>
</dbReference>
<keyword evidence="1" id="KW-0540">Nuclease</keyword>
<dbReference type="GO" id="GO:0004527">
    <property type="term" value="F:exonuclease activity"/>
    <property type="evidence" value="ECO:0007669"/>
    <property type="project" value="UniProtKB-KW"/>
</dbReference>
<proteinExistence type="predicted"/>
<evidence type="ECO:0000313" key="1">
    <source>
        <dbReference type="EMBL" id="GAA4455596.1"/>
    </source>
</evidence>
<sequence>MLQFTSKGIYCPVADIYIDPWRPVGKAVITHAHSDHARFGMGSYLCSPPTAPVLKLRLGSDIQVQTVPFGTIIDINGVKLSLHPAGHIWGSAQVRLEYKGEVWVVSGDYKLSPDGCSEPFESVKCHSFITECTFGLPIYRFPEAQLVHENINEWWEQNRLNGKNSLLLTYSLGKAQRVIRQLNPDIGPIYTHGAVDNINQLYLSLDGKLPPTTRITPDLSRKDIRGAMIVAPPSVAGSSWMRSLQPLEWGICSGWMQLRGARRRRGSDRGFVLSDHADWDQLNEAVKASGAENIYATHGYKSAFSRWLNEAYGLNAVELETEFTGESLEESNNDTGKDYEGV</sequence>
<keyword evidence="1" id="KW-0378">Hydrolase</keyword>
<dbReference type="PANTHER" id="PTHR11203">
    <property type="entry name" value="CLEAVAGE AND POLYADENYLATION SPECIFICITY FACTOR FAMILY MEMBER"/>
    <property type="match status" value="1"/>
</dbReference>
<keyword evidence="1" id="KW-0436">Ligase</keyword>
<dbReference type="Proteomes" id="UP001501410">
    <property type="component" value="Unassembled WGS sequence"/>
</dbReference>
<reference evidence="2" key="1">
    <citation type="journal article" date="2019" name="Int. J. Syst. Evol. Microbiol.">
        <title>The Global Catalogue of Microorganisms (GCM) 10K type strain sequencing project: providing services to taxonomists for standard genome sequencing and annotation.</title>
        <authorList>
            <consortium name="The Broad Institute Genomics Platform"/>
            <consortium name="The Broad Institute Genome Sequencing Center for Infectious Disease"/>
            <person name="Wu L."/>
            <person name="Ma J."/>
        </authorList>
    </citation>
    <scope>NUCLEOTIDE SEQUENCE [LARGE SCALE GENOMIC DNA]</scope>
    <source>
        <strain evidence="2">JCM 31921</strain>
    </source>
</reference>
<dbReference type="RefSeq" id="WP_344826114.1">
    <property type="nucleotide sequence ID" value="NZ_BAABEZ010000022.1"/>
</dbReference>
<name>A0ABP8MVM1_9BACT</name>
<evidence type="ECO:0000313" key="2">
    <source>
        <dbReference type="Proteomes" id="UP001501410"/>
    </source>
</evidence>
<keyword evidence="2" id="KW-1185">Reference proteome</keyword>
<dbReference type="GO" id="GO:0016874">
    <property type="term" value="F:ligase activity"/>
    <property type="evidence" value="ECO:0007669"/>
    <property type="project" value="UniProtKB-KW"/>
</dbReference>
<protein>
    <submittedName>
        <fullName evidence="1">Ligase-associated DNA damage response exonuclease</fullName>
    </submittedName>
</protein>
<dbReference type="Gene3D" id="3.60.15.10">
    <property type="entry name" value="Ribonuclease Z/Hydroxyacylglutathione hydrolase-like"/>
    <property type="match status" value="1"/>
</dbReference>
<gene>
    <name evidence="1" type="ORF">GCM10023092_19510</name>
</gene>
<keyword evidence="1" id="KW-0269">Exonuclease</keyword>
<dbReference type="InterPro" id="IPR050698">
    <property type="entry name" value="MBL"/>
</dbReference>
<dbReference type="InterPro" id="IPR036866">
    <property type="entry name" value="RibonucZ/Hydroxyglut_hydro"/>
</dbReference>
<dbReference type="InterPro" id="IPR026360">
    <property type="entry name" value="Xnuc_lig_assoc"/>
</dbReference>